<dbReference type="InterPro" id="IPR045562">
    <property type="entry name" value="RecG_dom3_C"/>
</dbReference>
<evidence type="ECO:0000256" key="5">
    <source>
        <dbReference type="ARBA" id="ARBA00022801"/>
    </source>
</evidence>
<comment type="catalytic activity">
    <reaction evidence="14 15">
        <text>ATP + H2O = ADP + phosphate + H(+)</text>
        <dbReference type="Rhea" id="RHEA:13065"/>
        <dbReference type="ChEBI" id="CHEBI:15377"/>
        <dbReference type="ChEBI" id="CHEBI:15378"/>
        <dbReference type="ChEBI" id="CHEBI:30616"/>
        <dbReference type="ChEBI" id="CHEBI:43474"/>
        <dbReference type="ChEBI" id="CHEBI:456216"/>
        <dbReference type="EC" id="5.6.2.4"/>
    </reaction>
</comment>
<dbReference type="GO" id="GO:0043138">
    <property type="term" value="F:3'-5' DNA helicase activity"/>
    <property type="evidence" value="ECO:0007669"/>
    <property type="project" value="UniProtKB-EC"/>
</dbReference>
<reference evidence="19" key="1">
    <citation type="submission" date="2017-02" db="EMBL/GenBank/DDBJ databases">
        <authorList>
            <person name="Varghese N."/>
            <person name="Submissions S."/>
        </authorList>
    </citation>
    <scope>NUCLEOTIDE SEQUENCE [LARGE SCALE GENOMIC DNA]</scope>
    <source>
        <strain evidence="19">ATCC BAA-73</strain>
    </source>
</reference>
<evidence type="ECO:0000256" key="7">
    <source>
        <dbReference type="ARBA" id="ARBA00022840"/>
    </source>
</evidence>
<evidence type="ECO:0000313" key="18">
    <source>
        <dbReference type="EMBL" id="SJZ30270.1"/>
    </source>
</evidence>
<evidence type="ECO:0000256" key="11">
    <source>
        <dbReference type="ARBA" id="ARBA00023235"/>
    </source>
</evidence>
<dbReference type="SUPFAM" id="SSF50249">
    <property type="entry name" value="Nucleic acid-binding proteins"/>
    <property type="match status" value="1"/>
</dbReference>
<dbReference type="InterPro" id="IPR001650">
    <property type="entry name" value="Helicase_C-like"/>
</dbReference>
<dbReference type="InterPro" id="IPR012340">
    <property type="entry name" value="NA-bd_OB-fold"/>
</dbReference>
<dbReference type="GO" id="GO:0016887">
    <property type="term" value="F:ATP hydrolysis activity"/>
    <property type="evidence" value="ECO:0007669"/>
    <property type="project" value="RHEA"/>
</dbReference>
<evidence type="ECO:0000256" key="6">
    <source>
        <dbReference type="ARBA" id="ARBA00022806"/>
    </source>
</evidence>
<evidence type="ECO:0000256" key="1">
    <source>
        <dbReference type="ARBA" id="ARBA00007504"/>
    </source>
</evidence>
<keyword evidence="11" id="KW-0413">Isomerase</keyword>
<comment type="catalytic activity">
    <reaction evidence="12 15">
        <text>Couples ATP hydrolysis with the unwinding of duplex DNA by translocating in the 3'-5' direction.</text>
        <dbReference type="EC" id="5.6.2.4"/>
    </reaction>
</comment>
<dbReference type="Proteomes" id="UP000190625">
    <property type="component" value="Unassembled WGS sequence"/>
</dbReference>
<dbReference type="GO" id="GO:0006281">
    <property type="term" value="P:DNA repair"/>
    <property type="evidence" value="ECO:0007669"/>
    <property type="project" value="UniProtKB-UniRule"/>
</dbReference>
<dbReference type="CDD" id="cd18811">
    <property type="entry name" value="SF2_C_RecG"/>
    <property type="match status" value="1"/>
</dbReference>
<dbReference type="Pfam" id="PF00270">
    <property type="entry name" value="DEAD"/>
    <property type="match status" value="1"/>
</dbReference>
<feature type="domain" description="Helicase C-terminal" evidence="17">
    <location>
        <begin position="574"/>
        <end position="727"/>
    </location>
</feature>
<dbReference type="CDD" id="cd17992">
    <property type="entry name" value="DEXHc_RecG"/>
    <property type="match status" value="1"/>
</dbReference>
<dbReference type="NCBIfam" id="NF008165">
    <property type="entry name" value="PRK10917.1-3"/>
    <property type="match status" value="1"/>
</dbReference>
<dbReference type="STRING" id="142842.SAMN02745118_00026"/>
<evidence type="ECO:0000256" key="14">
    <source>
        <dbReference type="ARBA" id="ARBA00048988"/>
    </source>
</evidence>
<keyword evidence="6 15" id="KW-0347">Helicase</keyword>
<dbReference type="PROSITE" id="PS51194">
    <property type="entry name" value="HELICASE_CTER"/>
    <property type="match status" value="1"/>
</dbReference>
<dbReference type="InterPro" id="IPR033454">
    <property type="entry name" value="RecG_wedge"/>
</dbReference>
<dbReference type="SMART" id="SM00490">
    <property type="entry name" value="HELICc"/>
    <property type="match status" value="2"/>
</dbReference>
<keyword evidence="5 15" id="KW-0378">Hydrolase</keyword>
<evidence type="ECO:0000256" key="4">
    <source>
        <dbReference type="ARBA" id="ARBA00022763"/>
    </source>
</evidence>
<evidence type="ECO:0000259" key="16">
    <source>
        <dbReference type="PROSITE" id="PS51192"/>
    </source>
</evidence>
<accession>A0A1T4JJC7</accession>
<dbReference type="EC" id="5.6.2.4" evidence="13 15"/>
<feature type="domain" description="Helicase ATP-binding" evidence="16">
    <location>
        <begin position="387"/>
        <end position="548"/>
    </location>
</feature>
<dbReference type="NCBIfam" id="NF008168">
    <property type="entry name" value="PRK10917.2-2"/>
    <property type="match status" value="1"/>
</dbReference>
<dbReference type="Pfam" id="PF19833">
    <property type="entry name" value="RecG_dom3_C"/>
    <property type="match status" value="1"/>
</dbReference>
<name>A0A1T4JJC7_9FIRM</name>
<comment type="similarity">
    <text evidence="1 15">Belongs to the helicase family. RecG subfamily.</text>
</comment>
<dbReference type="PROSITE" id="PS51192">
    <property type="entry name" value="HELICASE_ATP_BIND_1"/>
    <property type="match status" value="1"/>
</dbReference>
<keyword evidence="8" id="KW-0238">DNA-binding</keyword>
<evidence type="ECO:0000259" key="17">
    <source>
        <dbReference type="PROSITE" id="PS51194"/>
    </source>
</evidence>
<dbReference type="InterPro" id="IPR011545">
    <property type="entry name" value="DEAD/DEAH_box_helicase_dom"/>
</dbReference>
<evidence type="ECO:0000256" key="8">
    <source>
        <dbReference type="ARBA" id="ARBA00023125"/>
    </source>
</evidence>
<dbReference type="SUPFAM" id="SSF52540">
    <property type="entry name" value="P-loop containing nucleoside triphosphate hydrolases"/>
    <property type="match status" value="2"/>
</dbReference>
<evidence type="ECO:0000256" key="15">
    <source>
        <dbReference type="RuleBase" id="RU363016"/>
    </source>
</evidence>
<keyword evidence="3 15" id="KW-0547">Nucleotide-binding</keyword>
<evidence type="ECO:0000256" key="10">
    <source>
        <dbReference type="ARBA" id="ARBA00023204"/>
    </source>
</evidence>
<evidence type="ECO:0000256" key="3">
    <source>
        <dbReference type="ARBA" id="ARBA00022741"/>
    </source>
</evidence>
<dbReference type="InterPro" id="IPR047112">
    <property type="entry name" value="RecG/Mfd"/>
</dbReference>
<organism evidence="18 19">
    <name type="scientific">Selenihalanaerobacter shriftii</name>
    <dbReference type="NCBI Taxonomy" id="142842"/>
    <lineage>
        <taxon>Bacteria</taxon>
        <taxon>Bacillati</taxon>
        <taxon>Bacillota</taxon>
        <taxon>Clostridia</taxon>
        <taxon>Halanaerobiales</taxon>
        <taxon>Halobacteroidaceae</taxon>
        <taxon>Selenihalanaerobacter</taxon>
    </lineage>
</organism>
<dbReference type="CDD" id="cd04488">
    <property type="entry name" value="RecG_wedge_OBF"/>
    <property type="match status" value="1"/>
</dbReference>
<dbReference type="Gene3D" id="3.40.50.300">
    <property type="entry name" value="P-loop containing nucleotide triphosphate hydrolases"/>
    <property type="match status" value="2"/>
</dbReference>
<gene>
    <name evidence="18" type="ORF">SAMN02745118_00026</name>
</gene>
<evidence type="ECO:0000256" key="12">
    <source>
        <dbReference type="ARBA" id="ARBA00034617"/>
    </source>
</evidence>
<dbReference type="PANTHER" id="PTHR47964">
    <property type="entry name" value="ATP-DEPENDENT DNA HELICASE HOMOLOG RECG, CHLOROPLASTIC"/>
    <property type="match status" value="1"/>
</dbReference>
<evidence type="ECO:0000256" key="9">
    <source>
        <dbReference type="ARBA" id="ARBA00023172"/>
    </source>
</evidence>
<comment type="function">
    <text evidence="15">Plays a critical role in recombination and DNA repair. Helps process Holliday junction intermediates to mature products by catalyzing branch migration. Has replication fork regression activity, unwinds stalled or blocked replication forks to make a HJ that can be resolved. Has a DNA unwinding activity characteristic of a DNA helicase with 3'-5' polarity.</text>
</comment>
<evidence type="ECO:0000256" key="2">
    <source>
        <dbReference type="ARBA" id="ARBA00017846"/>
    </source>
</evidence>
<dbReference type="NCBIfam" id="TIGR00643">
    <property type="entry name" value="recG"/>
    <property type="match status" value="1"/>
</dbReference>
<dbReference type="Pfam" id="PF17191">
    <property type="entry name" value="RecG_wedge"/>
    <property type="match status" value="1"/>
</dbReference>
<protein>
    <recommendedName>
        <fullName evidence="2 15">ATP-dependent DNA helicase RecG</fullName>
        <ecNumber evidence="13 15">5.6.2.4</ecNumber>
    </recommendedName>
</protein>
<dbReference type="Pfam" id="PF00271">
    <property type="entry name" value="Helicase_C"/>
    <property type="match status" value="1"/>
</dbReference>
<dbReference type="GO" id="GO:0006310">
    <property type="term" value="P:DNA recombination"/>
    <property type="evidence" value="ECO:0007669"/>
    <property type="project" value="UniProtKB-UniRule"/>
</dbReference>
<keyword evidence="19" id="KW-1185">Reference proteome</keyword>
<dbReference type="GO" id="GO:0003677">
    <property type="term" value="F:DNA binding"/>
    <property type="evidence" value="ECO:0007669"/>
    <property type="project" value="UniProtKB-KW"/>
</dbReference>
<dbReference type="InterPro" id="IPR027417">
    <property type="entry name" value="P-loop_NTPase"/>
</dbReference>
<dbReference type="PANTHER" id="PTHR47964:SF1">
    <property type="entry name" value="ATP-DEPENDENT DNA HELICASE HOMOLOG RECG, CHLOROPLASTIC"/>
    <property type="match status" value="1"/>
</dbReference>
<dbReference type="GO" id="GO:0005524">
    <property type="term" value="F:ATP binding"/>
    <property type="evidence" value="ECO:0007669"/>
    <property type="project" value="UniProtKB-KW"/>
</dbReference>
<dbReference type="InterPro" id="IPR014001">
    <property type="entry name" value="Helicase_ATP-bd"/>
</dbReference>
<dbReference type="InterPro" id="IPR004609">
    <property type="entry name" value="ATP-dep_DNA_helicase_RecG"/>
</dbReference>
<dbReference type="AlphaFoldDB" id="A0A1T4JJC7"/>
<dbReference type="SMART" id="SM00487">
    <property type="entry name" value="DEXDc"/>
    <property type="match status" value="1"/>
</dbReference>
<keyword evidence="9 15" id="KW-0233">DNA recombination</keyword>
<evidence type="ECO:0000313" key="19">
    <source>
        <dbReference type="Proteomes" id="UP000190625"/>
    </source>
</evidence>
<dbReference type="Gene3D" id="2.40.50.140">
    <property type="entry name" value="Nucleic acid-binding proteins"/>
    <property type="match status" value="1"/>
</dbReference>
<keyword evidence="7 15" id="KW-0067">ATP-binding</keyword>
<dbReference type="EMBL" id="FUWM01000003">
    <property type="protein sequence ID" value="SJZ30270.1"/>
    <property type="molecule type" value="Genomic_DNA"/>
</dbReference>
<keyword evidence="4 15" id="KW-0227">DNA damage</keyword>
<evidence type="ECO:0000256" key="13">
    <source>
        <dbReference type="ARBA" id="ARBA00034808"/>
    </source>
</evidence>
<proteinExistence type="inferred from homology"/>
<sequence>MICLKFGVYLMTEQGDILQKLKKPLSIERKINYNNSSVIGGFDSYILNWLNKLTKVVDDDQIMNVVNKLNSLFEDYSEVRIPIRKKKLAESRELFTRLATLIEDNETNKEELPQLWQESIRYIKGVGKKRAGQLAHLGVQTVRDMLFYFPRDYRDWSTNCQIRELTPGNQVTVEGKVINIEEIRPRQGLTITKIVIGDGTGSLTGVWFNQPYIKNNFNRGIPVAFSGKVKKEYGELQMSNPNYELINNNDNLYVGRVLPIYSTTQGLSQNMLRKIVKSLIDEYLDEFPEFLETELREKYNLLGIKEALKMIHFPDKIEDVEEARKRLVFDELFILQLGMALRRIDLITEEDGIVHNSGDGIINNYLTDLPFELTSAQAKVWAEIKEDMESKKEMNRLIQGDVGSGKTVIATLALLKAVSSGYQGAMMAPTEILAEQHYLSLKESLSRYGVEVGLLVGSLTAKEKEAVLDELETGNLDIVIGTHALIQEGINFDNLGLVITDEQHRFGVRQRATFKEKGENPDVLVMTATPIPRTLALTLYGDLELSVIDELPPGRKPVVTEWRTKKAYSKIFSFIRQELEAGRQAYVVCPLVEESEKLDVSSAVEMSDKLINDIFPGFNVGLLHGQLKADEKEEVMGKFRDQEINILVATTVIEVGVNVPNSTLMLIVDAERFGLAQLHQLRGRVGRGQHQSYCILIADPSTETGEERMKIMTQSTDGFVIAEEDLKLRGPGEFFGTRQHGLPDLEIANLLRDSHILEIARKEAFNLVDIDPNFIKPENKLLKDLIEIKFGDNFDLIDVS</sequence>
<keyword evidence="10 15" id="KW-0234">DNA repair</keyword>